<evidence type="ECO:0000256" key="9">
    <source>
        <dbReference type="PROSITE-ProRule" id="PRU10141"/>
    </source>
</evidence>
<dbReference type="PROSITE" id="PS50011">
    <property type="entry name" value="PROTEIN_KINASE_DOM"/>
    <property type="match status" value="1"/>
</dbReference>
<dbReference type="Gene3D" id="3.30.200.20">
    <property type="entry name" value="Phosphorylase Kinase, domain 1"/>
    <property type="match status" value="1"/>
</dbReference>
<reference evidence="11 12" key="1">
    <citation type="journal article" date="2012" name="BMC Genomics">
        <title>Comparative genomics of the white-rot fungi, Phanerochaete carnosa and P. chrysosporium, to elucidate the genetic basis of the distinct wood types they colonize.</title>
        <authorList>
            <person name="Suzuki H."/>
            <person name="MacDonald J."/>
            <person name="Syed K."/>
            <person name="Salamov A."/>
            <person name="Hori C."/>
            <person name="Aerts A."/>
            <person name="Henrissat B."/>
            <person name="Wiebenga A."/>
            <person name="vanKuyk P.A."/>
            <person name="Barry K."/>
            <person name="Lindquist E."/>
            <person name="LaButti K."/>
            <person name="Lapidus A."/>
            <person name="Lucas S."/>
            <person name="Coutinho P."/>
            <person name="Gong Y."/>
            <person name="Samejima M."/>
            <person name="Mahadevan R."/>
            <person name="Abou-Zaid M."/>
            <person name="de Vries R.P."/>
            <person name="Igarashi K."/>
            <person name="Yadav J.S."/>
            <person name="Grigoriev I.V."/>
            <person name="Master E.R."/>
        </authorList>
    </citation>
    <scope>NUCLEOTIDE SEQUENCE [LARGE SCALE GENOMIC DNA]</scope>
    <source>
        <strain evidence="11 12">HHB-10118-sp</strain>
    </source>
</reference>
<comment type="catalytic activity">
    <reaction evidence="8">
        <text>L-seryl-[protein] + ATP = O-phospho-L-seryl-[protein] + ADP + H(+)</text>
        <dbReference type="Rhea" id="RHEA:17989"/>
        <dbReference type="Rhea" id="RHEA-COMP:9863"/>
        <dbReference type="Rhea" id="RHEA-COMP:11604"/>
        <dbReference type="ChEBI" id="CHEBI:15378"/>
        <dbReference type="ChEBI" id="CHEBI:29999"/>
        <dbReference type="ChEBI" id="CHEBI:30616"/>
        <dbReference type="ChEBI" id="CHEBI:83421"/>
        <dbReference type="ChEBI" id="CHEBI:456216"/>
        <dbReference type="EC" id="2.7.11.1"/>
    </reaction>
</comment>
<evidence type="ECO:0000256" key="6">
    <source>
        <dbReference type="ARBA" id="ARBA00022840"/>
    </source>
</evidence>
<evidence type="ECO:0000256" key="8">
    <source>
        <dbReference type="ARBA" id="ARBA00048679"/>
    </source>
</evidence>
<evidence type="ECO:0000256" key="7">
    <source>
        <dbReference type="ARBA" id="ARBA00047899"/>
    </source>
</evidence>
<comment type="catalytic activity">
    <reaction evidence="7">
        <text>L-threonyl-[protein] + ATP = O-phospho-L-threonyl-[protein] + ADP + H(+)</text>
        <dbReference type="Rhea" id="RHEA:46608"/>
        <dbReference type="Rhea" id="RHEA-COMP:11060"/>
        <dbReference type="Rhea" id="RHEA-COMP:11605"/>
        <dbReference type="ChEBI" id="CHEBI:15378"/>
        <dbReference type="ChEBI" id="CHEBI:30013"/>
        <dbReference type="ChEBI" id="CHEBI:30616"/>
        <dbReference type="ChEBI" id="CHEBI:61977"/>
        <dbReference type="ChEBI" id="CHEBI:456216"/>
        <dbReference type="EC" id="2.7.11.1"/>
    </reaction>
</comment>
<evidence type="ECO:0000256" key="5">
    <source>
        <dbReference type="ARBA" id="ARBA00022777"/>
    </source>
</evidence>
<dbReference type="Gene3D" id="1.10.510.10">
    <property type="entry name" value="Transferase(Phosphotransferase) domain 1"/>
    <property type="match status" value="1"/>
</dbReference>
<dbReference type="PANTHER" id="PTHR47634">
    <property type="entry name" value="PROTEIN KINASE DOMAIN-CONTAINING PROTEIN-RELATED"/>
    <property type="match status" value="1"/>
</dbReference>
<dbReference type="GO" id="GO:0005524">
    <property type="term" value="F:ATP binding"/>
    <property type="evidence" value="ECO:0007669"/>
    <property type="project" value="UniProtKB-UniRule"/>
</dbReference>
<protein>
    <recommendedName>
        <fullName evidence="1">non-specific serine/threonine protein kinase</fullName>
        <ecNumber evidence="1">2.7.11.1</ecNumber>
    </recommendedName>
</protein>
<dbReference type="KEGG" id="pco:PHACADRAFT_170828"/>
<evidence type="ECO:0000313" key="12">
    <source>
        <dbReference type="Proteomes" id="UP000008370"/>
    </source>
</evidence>
<dbReference type="PANTHER" id="PTHR47634:SF9">
    <property type="entry name" value="PROTEIN KINASE DOMAIN-CONTAINING PROTEIN-RELATED"/>
    <property type="match status" value="1"/>
</dbReference>
<keyword evidence="4 9" id="KW-0547">Nucleotide-binding</keyword>
<evidence type="ECO:0000256" key="4">
    <source>
        <dbReference type="ARBA" id="ARBA00022741"/>
    </source>
</evidence>
<dbReference type="GO" id="GO:0050684">
    <property type="term" value="P:regulation of mRNA processing"/>
    <property type="evidence" value="ECO:0007669"/>
    <property type="project" value="TreeGrafter"/>
</dbReference>
<dbReference type="EC" id="2.7.11.1" evidence="1"/>
<feature type="binding site" evidence="9">
    <location>
        <position position="80"/>
    </location>
    <ligand>
        <name>ATP</name>
        <dbReference type="ChEBI" id="CHEBI:30616"/>
    </ligand>
</feature>
<evidence type="ECO:0000256" key="1">
    <source>
        <dbReference type="ARBA" id="ARBA00012513"/>
    </source>
</evidence>
<dbReference type="InterPro" id="IPR011009">
    <property type="entry name" value="Kinase-like_dom_sf"/>
</dbReference>
<dbReference type="GO" id="GO:0005634">
    <property type="term" value="C:nucleus"/>
    <property type="evidence" value="ECO:0007669"/>
    <property type="project" value="TreeGrafter"/>
</dbReference>
<dbReference type="GO" id="GO:0000245">
    <property type="term" value="P:spliceosomal complex assembly"/>
    <property type="evidence" value="ECO:0007669"/>
    <property type="project" value="TreeGrafter"/>
</dbReference>
<sequence>MTELSLFWDPDDDLEDVRQYAPGGYHPVRLGDIMPPQRINSQTQYRILHKLGHGAFATVWLAETLHRSSTSSSTRYVALKICAARADPQHELDVFARLPTDESPNVVQLLDGFTLQGPNGRHAVLVHNVLGSLKDAVCLPAGRKQVKNLCRQIADGLAIIHRHGIAHGDIHSSNIGIALPSLDDHPSRDILDYFGNPECTIVLPTRPHSNPDSLPPYLVRPISILDYLLRNDSSFAETPFRAQVADFGNAILVASEQPRPSCTPVAVCAPELLFERVIYEIVFGSTLFRLASANDVTLGKMATLCGEVPSSWRSYWDSCESLKKLGISQETADAEWAQRIEHYAENVPKIVDDSTASSDAARLVSLLRSMLKMEPCARPSVEEVLLHPWLALQEDAAG</sequence>
<dbReference type="Pfam" id="PF00069">
    <property type="entry name" value="Pkinase"/>
    <property type="match status" value="1"/>
</dbReference>
<name>K5X431_PHACS</name>
<evidence type="ECO:0000259" key="10">
    <source>
        <dbReference type="PROSITE" id="PS50011"/>
    </source>
</evidence>
<organism evidence="11 12">
    <name type="scientific">Phanerochaete carnosa (strain HHB-10118-sp)</name>
    <name type="common">White-rot fungus</name>
    <name type="synonym">Peniophora carnosa</name>
    <dbReference type="NCBI Taxonomy" id="650164"/>
    <lineage>
        <taxon>Eukaryota</taxon>
        <taxon>Fungi</taxon>
        <taxon>Dikarya</taxon>
        <taxon>Basidiomycota</taxon>
        <taxon>Agaricomycotina</taxon>
        <taxon>Agaricomycetes</taxon>
        <taxon>Polyporales</taxon>
        <taxon>Phanerochaetaceae</taxon>
        <taxon>Phanerochaete</taxon>
    </lineage>
</organism>
<keyword evidence="3" id="KW-0808">Transferase</keyword>
<keyword evidence="12" id="KW-1185">Reference proteome</keyword>
<dbReference type="InterPro" id="IPR051334">
    <property type="entry name" value="SRPK"/>
</dbReference>
<accession>K5X431</accession>
<gene>
    <name evidence="11" type="ORF">PHACADRAFT_170828</name>
</gene>
<keyword evidence="2" id="KW-0723">Serine/threonine-protein kinase</keyword>
<keyword evidence="6 9" id="KW-0067">ATP-binding</keyword>
<dbReference type="Proteomes" id="UP000008370">
    <property type="component" value="Unassembled WGS sequence"/>
</dbReference>
<keyword evidence="5" id="KW-0418">Kinase</keyword>
<evidence type="ECO:0000256" key="3">
    <source>
        <dbReference type="ARBA" id="ARBA00022679"/>
    </source>
</evidence>
<dbReference type="HOGENOM" id="CLU_000288_81_2_1"/>
<dbReference type="AlphaFoldDB" id="K5X431"/>
<dbReference type="InterPro" id="IPR000719">
    <property type="entry name" value="Prot_kinase_dom"/>
</dbReference>
<dbReference type="OrthoDB" id="5979581at2759"/>
<dbReference type="RefSeq" id="XP_007392939.1">
    <property type="nucleotide sequence ID" value="XM_007392877.1"/>
</dbReference>
<feature type="domain" description="Protein kinase" evidence="10">
    <location>
        <begin position="45"/>
        <end position="390"/>
    </location>
</feature>
<dbReference type="PROSITE" id="PS00107">
    <property type="entry name" value="PROTEIN_KINASE_ATP"/>
    <property type="match status" value="1"/>
</dbReference>
<dbReference type="SUPFAM" id="SSF56112">
    <property type="entry name" value="Protein kinase-like (PK-like)"/>
    <property type="match status" value="1"/>
</dbReference>
<dbReference type="InParanoid" id="K5X431"/>
<dbReference type="GO" id="GO:0004674">
    <property type="term" value="F:protein serine/threonine kinase activity"/>
    <property type="evidence" value="ECO:0007669"/>
    <property type="project" value="UniProtKB-KW"/>
</dbReference>
<evidence type="ECO:0000256" key="2">
    <source>
        <dbReference type="ARBA" id="ARBA00022527"/>
    </source>
</evidence>
<dbReference type="GeneID" id="18909526"/>
<evidence type="ECO:0000313" key="11">
    <source>
        <dbReference type="EMBL" id="EKM57592.1"/>
    </source>
</evidence>
<dbReference type="GO" id="GO:0005737">
    <property type="term" value="C:cytoplasm"/>
    <property type="evidence" value="ECO:0007669"/>
    <property type="project" value="TreeGrafter"/>
</dbReference>
<dbReference type="InterPro" id="IPR017441">
    <property type="entry name" value="Protein_kinase_ATP_BS"/>
</dbReference>
<dbReference type="EMBL" id="JH930470">
    <property type="protein sequence ID" value="EKM57592.1"/>
    <property type="molecule type" value="Genomic_DNA"/>
</dbReference>
<proteinExistence type="predicted"/>